<dbReference type="GO" id="GO:0004674">
    <property type="term" value="F:protein serine/threonine kinase activity"/>
    <property type="evidence" value="ECO:0007669"/>
    <property type="project" value="UniProtKB-KW"/>
</dbReference>
<evidence type="ECO:0000256" key="2">
    <source>
        <dbReference type="ARBA" id="ARBA00012513"/>
    </source>
</evidence>
<protein>
    <recommendedName>
        <fullName evidence="2">non-specific serine/threonine protein kinase</fullName>
        <ecNumber evidence="2">2.7.11.1</ecNumber>
    </recommendedName>
</protein>
<feature type="chain" id="PRO_5028162152" description="non-specific serine/threonine protein kinase" evidence="18">
    <location>
        <begin position="34"/>
        <end position="682"/>
    </location>
</feature>
<evidence type="ECO:0000256" key="14">
    <source>
        <dbReference type="ARBA" id="ARBA00048679"/>
    </source>
</evidence>
<evidence type="ECO:0000256" key="12">
    <source>
        <dbReference type="ARBA" id="ARBA00023180"/>
    </source>
</evidence>
<dbReference type="AlphaFoldDB" id="A0A6P8DZ50"/>
<dbReference type="InterPro" id="IPR000719">
    <property type="entry name" value="Prot_kinase_dom"/>
</dbReference>
<dbReference type="InterPro" id="IPR025287">
    <property type="entry name" value="WAK_GUB"/>
</dbReference>
<dbReference type="InterPro" id="IPR001245">
    <property type="entry name" value="Ser-Thr/Tyr_kinase_cat_dom"/>
</dbReference>
<feature type="binding site" evidence="15">
    <location>
        <position position="381"/>
    </location>
    <ligand>
        <name>ATP</name>
        <dbReference type="ChEBI" id="CHEBI:30616"/>
    </ligand>
</feature>
<keyword evidence="11 17" id="KW-0472">Membrane</keyword>
<accession>A0A6P8DZ50</accession>
<feature type="domain" description="Protein kinase" evidence="19">
    <location>
        <begin position="353"/>
        <end position="642"/>
    </location>
</feature>
<reference evidence="21" key="2">
    <citation type="submission" date="2025-08" db="UniProtKB">
        <authorList>
            <consortium name="RefSeq"/>
        </authorList>
    </citation>
    <scope>IDENTIFICATION</scope>
    <source>
        <tissue evidence="21">Leaf</tissue>
    </source>
</reference>
<dbReference type="GO" id="GO:0005524">
    <property type="term" value="F:ATP binding"/>
    <property type="evidence" value="ECO:0007669"/>
    <property type="project" value="UniProtKB-UniRule"/>
</dbReference>
<dbReference type="Pfam" id="PF14380">
    <property type="entry name" value="WAK_assoc"/>
    <property type="match status" value="1"/>
</dbReference>
<reference evidence="20" key="1">
    <citation type="journal article" date="2020" name="Plant Biotechnol. J.">
        <title>The pomegranate (Punica granatum L.) draft genome dissects genetic divergence between soft- and hard-seeded cultivars.</title>
        <authorList>
            <person name="Luo X."/>
            <person name="Li H."/>
            <person name="Wu Z."/>
            <person name="Yao W."/>
            <person name="Zhao P."/>
            <person name="Cao D."/>
            <person name="Yu H."/>
            <person name="Li K."/>
            <person name="Poudel K."/>
            <person name="Zhao D."/>
            <person name="Zhang F."/>
            <person name="Xia X."/>
            <person name="Chen L."/>
            <person name="Wang Q."/>
            <person name="Jing D."/>
            <person name="Cao S."/>
        </authorList>
    </citation>
    <scope>NUCLEOTIDE SEQUENCE [LARGE SCALE GENOMIC DNA]</scope>
    <source>
        <strain evidence="20">cv. Tunisia</strain>
    </source>
</reference>
<feature type="compositionally biased region" description="Low complexity" evidence="16">
    <location>
        <begin position="671"/>
        <end position="682"/>
    </location>
</feature>
<dbReference type="Pfam" id="PF07714">
    <property type="entry name" value="PK_Tyr_Ser-Thr"/>
    <property type="match status" value="1"/>
</dbReference>
<evidence type="ECO:0000256" key="15">
    <source>
        <dbReference type="PROSITE-ProRule" id="PRU10141"/>
    </source>
</evidence>
<feature type="compositionally biased region" description="Polar residues" evidence="16">
    <location>
        <begin position="661"/>
        <end position="670"/>
    </location>
</feature>
<dbReference type="CDD" id="cd14066">
    <property type="entry name" value="STKc_IRAK"/>
    <property type="match status" value="1"/>
</dbReference>
<dbReference type="InterPro" id="IPR017441">
    <property type="entry name" value="Protein_kinase_ATP_BS"/>
</dbReference>
<feature type="region of interest" description="Disordered" evidence="16">
    <location>
        <begin position="661"/>
        <end position="682"/>
    </location>
</feature>
<evidence type="ECO:0000256" key="8">
    <source>
        <dbReference type="ARBA" id="ARBA00022777"/>
    </source>
</evidence>
<evidence type="ECO:0000256" key="6">
    <source>
        <dbReference type="ARBA" id="ARBA00022729"/>
    </source>
</evidence>
<keyword evidence="8" id="KW-0418">Kinase</keyword>
<comment type="subcellular location">
    <subcellularLocation>
        <location evidence="1">Membrane</location>
        <topology evidence="1">Single-pass membrane protein</topology>
    </subcellularLocation>
</comment>
<dbReference type="PROSITE" id="PS50011">
    <property type="entry name" value="PROTEIN_KINASE_DOM"/>
    <property type="match status" value="1"/>
</dbReference>
<evidence type="ECO:0000256" key="9">
    <source>
        <dbReference type="ARBA" id="ARBA00022840"/>
    </source>
</evidence>
<dbReference type="PROSITE" id="PS00107">
    <property type="entry name" value="PROTEIN_KINASE_ATP"/>
    <property type="match status" value="1"/>
</dbReference>
<dbReference type="Gene3D" id="3.30.200.20">
    <property type="entry name" value="Phosphorylase Kinase, domain 1"/>
    <property type="match status" value="1"/>
</dbReference>
<dbReference type="Pfam" id="PF13947">
    <property type="entry name" value="GUB_WAK_bind"/>
    <property type="match status" value="1"/>
</dbReference>
<keyword evidence="20" id="KW-1185">Reference proteome</keyword>
<dbReference type="OrthoDB" id="4062651at2759"/>
<dbReference type="Proteomes" id="UP000515151">
    <property type="component" value="Chromosome 6"/>
</dbReference>
<dbReference type="FunFam" id="1.10.510.10:FF:000161">
    <property type="entry name" value="Wall-associated receptor kinase-like 20"/>
    <property type="match status" value="1"/>
</dbReference>
<dbReference type="SMART" id="SM00220">
    <property type="entry name" value="S_TKc"/>
    <property type="match status" value="1"/>
</dbReference>
<dbReference type="InterPro" id="IPR011009">
    <property type="entry name" value="Kinase-like_dom_sf"/>
</dbReference>
<feature type="signal peptide" evidence="18">
    <location>
        <begin position="1"/>
        <end position="33"/>
    </location>
</feature>
<evidence type="ECO:0000256" key="16">
    <source>
        <dbReference type="SAM" id="MobiDB-lite"/>
    </source>
</evidence>
<dbReference type="InterPro" id="IPR032872">
    <property type="entry name" value="WAK_assoc_C"/>
</dbReference>
<dbReference type="FunFam" id="3.30.200.20:FF:000039">
    <property type="entry name" value="receptor-like protein kinase FERONIA"/>
    <property type="match status" value="1"/>
</dbReference>
<evidence type="ECO:0000256" key="3">
    <source>
        <dbReference type="ARBA" id="ARBA00022527"/>
    </source>
</evidence>
<dbReference type="PANTHER" id="PTHR46008">
    <property type="entry name" value="LEAF RUST 10 DISEASE-RESISTANCE LOCUS RECEPTOR-LIKE PROTEIN KINASE-LIKE 1.4"/>
    <property type="match status" value="1"/>
</dbReference>
<name>A0A6P8DZ50_PUNGR</name>
<evidence type="ECO:0000256" key="18">
    <source>
        <dbReference type="SAM" id="SignalP"/>
    </source>
</evidence>
<evidence type="ECO:0000256" key="13">
    <source>
        <dbReference type="ARBA" id="ARBA00047899"/>
    </source>
</evidence>
<evidence type="ECO:0000313" key="20">
    <source>
        <dbReference type="Proteomes" id="UP000515151"/>
    </source>
</evidence>
<keyword evidence="3" id="KW-0723">Serine/threonine-protein kinase</keyword>
<dbReference type="PANTHER" id="PTHR46008:SF2">
    <property type="entry name" value="LEAF RUST 10 DISEASE-RESISTANCE LOCUS RECEPTOR-LIKE PROTEIN KINASE-LIKE 1.4"/>
    <property type="match status" value="1"/>
</dbReference>
<evidence type="ECO:0000256" key="4">
    <source>
        <dbReference type="ARBA" id="ARBA00022679"/>
    </source>
</evidence>
<keyword evidence="12" id="KW-0325">Glycoprotein</keyword>
<dbReference type="SUPFAM" id="SSF56112">
    <property type="entry name" value="Protein kinase-like (PK-like)"/>
    <property type="match status" value="1"/>
</dbReference>
<dbReference type="GO" id="GO:0005886">
    <property type="term" value="C:plasma membrane"/>
    <property type="evidence" value="ECO:0007669"/>
    <property type="project" value="UniProtKB-ARBA"/>
</dbReference>
<comment type="catalytic activity">
    <reaction evidence="14">
        <text>L-seryl-[protein] + ATP = O-phospho-L-seryl-[protein] + ADP + H(+)</text>
        <dbReference type="Rhea" id="RHEA:17989"/>
        <dbReference type="Rhea" id="RHEA-COMP:9863"/>
        <dbReference type="Rhea" id="RHEA-COMP:11604"/>
        <dbReference type="ChEBI" id="CHEBI:15378"/>
        <dbReference type="ChEBI" id="CHEBI:29999"/>
        <dbReference type="ChEBI" id="CHEBI:30616"/>
        <dbReference type="ChEBI" id="CHEBI:83421"/>
        <dbReference type="ChEBI" id="CHEBI:456216"/>
        <dbReference type="EC" id="2.7.11.1"/>
    </reaction>
</comment>
<dbReference type="GO" id="GO:0030247">
    <property type="term" value="F:polysaccharide binding"/>
    <property type="evidence" value="ECO:0007669"/>
    <property type="project" value="InterPro"/>
</dbReference>
<gene>
    <name evidence="21" type="primary">LOC116209963</name>
</gene>
<evidence type="ECO:0000256" key="11">
    <source>
        <dbReference type="ARBA" id="ARBA00023136"/>
    </source>
</evidence>
<dbReference type="PROSITE" id="PS00108">
    <property type="entry name" value="PROTEIN_KINASE_ST"/>
    <property type="match status" value="1"/>
</dbReference>
<evidence type="ECO:0000313" key="21">
    <source>
        <dbReference type="RefSeq" id="XP_031399594.1"/>
    </source>
</evidence>
<dbReference type="RefSeq" id="XP_031399594.1">
    <property type="nucleotide sequence ID" value="XM_031543734.1"/>
</dbReference>
<evidence type="ECO:0000256" key="10">
    <source>
        <dbReference type="ARBA" id="ARBA00022989"/>
    </source>
</evidence>
<keyword evidence="9 15" id="KW-0067">ATP-binding</keyword>
<feature type="transmembrane region" description="Helical" evidence="17">
    <location>
        <begin position="282"/>
        <end position="303"/>
    </location>
</feature>
<keyword evidence="4" id="KW-0808">Transferase</keyword>
<keyword evidence="5 17" id="KW-0812">Transmembrane</keyword>
<proteinExistence type="predicted"/>
<dbReference type="EC" id="2.7.11.1" evidence="2"/>
<dbReference type="Gene3D" id="1.10.510.10">
    <property type="entry name" value="Transferase(Phosphotransferase) domain 1"/>
    <property type="match status" value="1"/>
</dbReference>
<comment type="catalytic activity">
    <reaction evidence="13">
        <text>L-threonyl-[protein] + ATP = O-phospho-L-threonyl-[protein] + ADP + H(+)</text>
        <dbReference type="Rhea" id="RHEA:46608"/>
        <dbReference type="Rhea" id="RHEA-COMP:11060"/>
        <dbReference type="Rhea" id="RHEA-COMP:11605"/>
        <dbReference type="ChEBI" id="CHEBI:15378"/>
        <dbReference type="ChEBI" id="CHEBI:30013"/>
        <dbReference type="ChEBI" id="CHEBI:30616"/>
        <dbReference type="ChEBI" id="CHEBI:61977"/>
        <dbReference type="ChEBI" id="CHEBI:456216"/>
        <dbReference type="EC" id="2.7.11.1"/>
    </reaction>
</comment>
<dbReference type="InterPro" id="IPR008271">
    <property type="entry name" value="Ser/Thr_kinase_AS"/>
</dbReference>
<sequence length="682" mass="76835">MRIGTFLLFDHRVLFLPALVILLLCCFFEETVASKKSNYEACKETSPCGNVSVKYPFWTQNDFCGRRGFQIDCKGGQPFFNLIFGRYHIQRPLANDSWRDFLDLQTHADFNVTCLPDFHYSSSSHPNSSTIHVSQDETNVWILVSFFYNCSRLFSLDHALPLTCSTHQSYVALVRKNITHDLEDPPSDPPEGTCESQFSTTITGLKSKDFDHKKKTINYKRFLEGNIMLMWPKEIPKNCTKCQKSGGWCGRYVSEEDRFQCFCSDGDEPESCTAGKDKSLEIGLGAGIGALAIIVILLLIFIIRNRRMHASSKVLSKNNSAENSLMSELAGSHVYFEVPIFQNKELEEATNNFDTSQELGDGGFGTVYYGKLRDGREVAVKRLYEHNYRRIKQFMTEIQILTRLQHKNLVSLYGCTSRQSHELLLVYEYVPNGTVADHLRGDRAEQGPLPWHIRMNIAIETATALAYLHASDIIHRDVKTNNILLDNNFCVKVGDFGLSRLFPNDVTHVSTAPQGTPGYVDPEYHQCYQLTEKSDVYSFGVVLVELLSSMPAVDISRNRHEINLANLAINRIQKRAYDELIDPRLGLDSDAGIREMMTGVAELAFLCLQQEKEMRPPMVAVVEELKAVASRTKVVDISKSFLPSPESDEAGLLKRTKFPTSPLSVTQKWVSSGSSSTPTASA</sequence>
<evidence type="ECO:0000256" key="1">
    <source>
        <dbReference type="ARBA" id="ARBA00004167"/>
    </source>
</evidence>
<dbReference type="GeneID" id="116209963"/>
<evidence type="ECO:0000256" key="17">
    <source>
        <dbReference type="SAM" id="Phobius"/>
    </source>
</evidence>
<evidence type="ECO:0000256" key="5">
    <source>
        <dbReference type="ARBA" id="ARBA00022692"/>
    </source>
</evidence>
<keyword evidence="7 15" id="KW-0547">Nucleotide-binding</keyword>
<keyword evidence="6 18" id="KW-0732">Signal</keyword>
<organism evidence="20 21">
    <name type="scientific">Punica granatum</name>
    <name type="common">Pomegranate</name>
    <dbReference type="NCBI Taxonomy" id="22663"/>
    <lineage>
        <taxon>Eukaryota</taxon>
        <taxon>Viridiplantae</taxon>
        <taxon>Streptophyta</taxon>
        <taxon>Embryophyta</taxon>
        <taxon>Tracheophyta</taxon>
        <taxon>Spermatophyta</taxon>
        <taxon>Magnoliopsida</taxon>
        <taxon>eudicotyledons</taxon>
        <taxon>Gunneridae</taxon>
        <taxon>Pentapetalae</taxon>
        <taxon>rosids</taxon>
        <taxon>malvids</taxon>
        <taxon>Myrtales</taxon>
        <taxon>Lythraceae</taxon>
        <taxon>Punica</taxon>
    </lineage>
</organism>
<evidence type="ECO:0000259" key="19">
    <source>
        <dbReference type="PROSITE" id="PS50011"/>
    </source>
</evidence>
<evidence type="ECO:0000256" key="7">
    <source>
        <dbReference type="ARBA" id="ARBA00022741"/>
    </source>
</evidence>
<keyword evidence="10 17" id="KW-1133">Transmembrane helix</keyword>